<dbReference type="PANTHER" id="PTHR34512">
    <property type="entry name" value="CELL SURFACE PROTEIN"/>
    <property type="match status" value="1"/>
</dbReference>
<reference evidence="3" key="1">
    <citation type="submission" date="2018-05" db="EMBL/GenBank/DDBJ databases">
        <authorList>
            <person name="Lanie J.A."/>
            <person name="Ng W.-L."/>
            <person name="Kazmierczak K.M."/>
            <person name="Andrzejewski T.M."/>
            <person name="Davidsen T.M."/>
            <person name="Wayne K.J."/>
            <person name="Tettelin H."/>
            <person name="Glass J.I."/>
            <person name="Rusch D."/>
            <person name="Podicherti R."/>
            <person name="Tsui H.-C.T."/>
            <person name="Winkler M.E."/>
        </authorList>
    </citation>
    <scope>NUCLEOTIDE SEQUENCE</scope>
</reference>
<evidence type="ECO:0000313" key="3">
    <source>
        <dbReference type="EMBL" id="SVA04162.1"/>
    </source>
</evidence>
<feature type="domain" description="Pyrrolo-quinoline quinone repeat" evidence="2">
    <location>
        <begin position="30"/>
        <end position="115"/>
    </location>
</feature>
<name>A0A381SJA4_9ZZZZ</name>
<protein>
    <recommendedName>
        <fullName evidence="2">Pyrrolo-quinoline quinone repeat domain-containing protein</fullName>
    </recommendedName>
</protein>
<organism evidence="3">
    <name type="scientific">marine metagenome</name>
    <dbReference type="NCBI Taxonomy" id="408172"/>
    <lineage>
        <taxon>unclassified sequences</taxon>
        <taxon>metagenomes</taxon>
        <taxon>ecological metagenomes</taxon>
    </lineage>
</organism>
<dbReference type="InterPro" id="IPR002372">
    <property type="entry name" value="PQQ_rpt_dom"/>
</dbReference>
<dbReference type="SUPFAM" id="SSF50998">
    <property type="entry name" value="Quinoprotein alcohol dehydrogenase-like"/>
    <property type="match status" value="1"/>
</dbReference>
<gene>
    <name evidence="3" type="ORF">METZ01_LOCUS57016</name>
</gene>
<feature type="region of interest" description="Disordered" evidence="1">
    <location>
        <begin position="328"/>
        <end position="350"/>
    </location>
</feature>
<evidence type="ECO:0000256" key="1">
    <source>
        <dbReference type="SAM" id="MobiDB-lite"/>
    </source>
</evidence>
<dbReference type="SMART" id="SM00564">
    <property type="entry name" value="PQQ"/>
    <property type="match status" value="5"/>
</dbReference>
<dbReference type="AlphaFoldDB" id="A0A381SJA4"/>
<accession>A0A381SJA4</accession>
<dbReference type="InterPro" id="IPR018391">
    <property type="entry name" value="PQQ_b-propeller_rpt"/>
</dbReference>
<dbReference type="InterPro" id="IPR015943">
    <property type="entry name" value="WD40/YVTN_repeat-like_dom_sf"/>
</dbReference>
<dbReference type="InterPro" id="IPR011047">
    <property type="entry name" value="Quinoprotein_ADH-like_sf"/>
</dbReference>
<feature type="domain" description="Pyrrolo-quinoline quinone repeat" evidence="2">
    <location>
        <begin position="172"/>
        <end position="275"/>
    </location>
</feature>
<proteinExistence type="predicted"/>
<dbReference type="EMBL" id="UINC01003195">
    <property type="protein sequence ID" value="SVA04162.1"/>
    <property type="molecule type" value="Genomic_DNA"/>
</dbReference>
<dbReference type="Gene3D" id="2.130.10.10">
    <property type="entry name" value="YVTN repeat-like/Quinoprotein amine dehydrogenase"/>
    <property type="match status" value="2"/>
</dbReference>
<dbReference type="PANTHER" id="PTHR34512:SF30">
    <property type="entry name" value="OUTER MEMBRANE PROTEIN ASSEMBLY FACTOR BAMB"/>
    <property type="match status" value="1"/>
</dbReference>
<evidence type="ECO:0000259" key="2">
    <source>
        <dbReference type="Pfam" id="PF13360"/>
    </source>
</evidence>
<feature type="compositionally biased region" description="Acidic residues" evidence="1">
    <location>
        <begin position="338"/>
        <end position="350"/>
    </location>
</feature>
<sequence>MGVLVASAAGQDPSSEEILAPSIFPVGYNWQTTLPTAPTGLPASDETFLYIPLRNDQFVAVSRFDGIVQWAVEQQVDFRPTPSGDTVFVVNDKKVRALWAVSGAEKWNIDLPEPASTEVYSNPDWLIIGLVNGLVSAHARSTGRPIWTQELSAAVRLPTVDDNHLYVPQDNGAIAALELSNGAVLWERQLGGAPGPITVAYDQLYVGTTDNFLYAIDQSDGRIRWRWRTGGDIVGAPVVDSETIYFVSLDNQLRALARKSGVQLWKQDLPTRPVGGLVQFGDALMISGRTLPLHLIYSQTGEAAGDFSSAPMLTPLQPGETDLLLAEESEESASTAENAEETESEDSDELNAVELGEALEISTELAAPPIILQAEGASKAEFVLLTGAGELHSYISAKALPLTPQPYIPGMHSTSSLTEANHEVPEWLIEPLRNGTVDLTNLPGMFEITQDFEFLDHPPGLRFTPPLTTGLAALPGRGGPAERQLAPFSLLPGIQMSVEDLTRGLEIYWDSGWIVVGSVNDEVLLTPLTKMPGQLLGVPNKSS</sequence>
<dbReference type="Pfam" id="PF13360">
    <property type="entry name" value="PQQ_2"/>
    <property type="match status" value="2"/>
</dbReference>